<organism evidence="3 4">
    <name type="scientific">Natronosalvus rutilus</name>
    <dbReference type="NCBI Taxonomy" id="2953753"/>
    <lineage>
        <taxon>Archaea</taxon>
        <taxon>Methanobacteriati</taxon>
        <taxon>Methanobacteriota</taxon>
        <taxon>Stenosarchaea group</taxon>
        <taxon>Halobacteria</taxon>
        <taxon>Halobacteriales</taxon>
        <taxon>Natrialbaceae</taxon>
        <taxon>Natronosalvus</taxon>
    </lineage>
</organism>
<proteinExistence type="predicted"/>
<evidence type="ECO:0000256" key="1">
    <source>
        <dbReference type="SAM" id="MobiDB-lite"/>
    </source>
</evidence>
<evidence type="ECO:0000313" key="4">
    <source>
        <dbReference type="Proteomes" id="UP001056855"/>
    </source>
</evidence>
<keyword evidence="4" id="KW-1185">Reference proteome</keyword>
<accession>A0A9E7NAY0</accession>
<protein>
    <recommendedName>
        <fullName evidence="2">Halobacterial output domain-containing protein</fullName>
    </recommendedName>
</protein>
<evidence type="ECO:0000313" key="3">
    <source>
        <dbReference type="EMBL" id="UTF55064.1"/>
    </source>
</evidence>
<dbReference type="Pfam" id="PF18545">
    <property type="entry name" value="HalOD1"/>
    <property type="match status" value="1"/>
</dbReference>
<dbReference type="GeneID" id="73289855"/>
<dbReference type="Proteomes" id="UP001056855">
    <property type="component" value="Chromosome"/>
</dbReference>
<feature type="region of interest" description="Disordered" evidence="1">
    <location>
        <begin position="1"/>
        <end position="20"/>
    </location>
</feature>
<feature type="domain" description="Halobacterial output" evidence="2">
    <location>
        <begin position="29"/>
        <end position="101"/>
    </location>
</feature>
<feature type="compositionally biased region" description="Basic and acidic residues" evidence="1">
    <location>
        <begin position="1"/>
        <end position="13"/>
    </location>
</feature>
<dbReference type="AlphaFoldDB" id="A0A9E7NAY0"/>
<name>A0A9E7NAY0_9EURY</name>
<sequence length="106" mass="11302">MSSDHSPDDRIGYDPETDTYTVSHDWASEESPSEEVVEAVAAATGSTPESIPPLYEVVDPEALDQLFAPTGHGASLRTGVVEFRFHGCDVTISTSGRTTVTVSESD</sequence>
<gene>
    <name evidence="3" type="ORF">NGM29_07375</name>
</gene>
<dbReference type="RefSeq" id="WP_254159813.1">
    <property type="nucleotide sequence ID" value="NZ_CP100355.1"/>
</dbReference>
<reference evidence="3" key="1">
    <citation type="submission" date="2022-06" db="EMBL/GenBank/DDBJ databases">
        <title>Diverse halophilic archaea isolated from saline environments.</title>
        <authorList>
            <person name="Cui H.-L."/>
        </authorList>
    </citation>
    <scope>NUCLEOTIDE SEQUENCE</scope>
    <source>
        <strain evidence="3">WLHS1</strain>
    </source>
</reference>
<evidence type="ECO:0000259" key="2">
    <source>
        <dbReference type="Pfam" id="PF18545"/>
    </source>
</evidence>
<dbReference type="EMBL" id="CP100355">
    <property type="protein sequence ID" value="UTF55064.1"/>
    <property type="molecule type" value="Genomic_DNA"/>
</dbReference>
<dbReference type="InterPro" id="IPR040624">
    <property type="entry name" value="HalOD1"/>
</dbReference>
<dbReference type="KEGG" id="sawl:NGM29_07375"/>